<keyword evidence="3" id="KW-1185">Reference proteome</keyword>
<dbReference type="OrthoDB" id="7206991at2"/>
<evidence type="ECO:0000256" key="1">
    <source>
        <dbReference type="SAM" id="MobiDB-lite"/>
    </source>
</evidence>
<proteinExistence type="predicted"/>
<dbReference type="KEGG" id="niy:FQ775_09365"/>
<dbReference type="InterPro" id="IPR021880">
    <property type="entry name" value="DUF3489"/>
</dbReference>
<accession>A0A5B8L5Q0</accession>
<dbReference type="Proteomes" id="UP000321389">
    <property type="component" value="Chromosome"/>
</dbReference>
<dbReference type="EMBL" id="CP042301">
    <property type="protein sequence ID" value="QDZ03267.1"/>
    <property type="molecule type" value="Genomic_DNA"/>
</dbReference>
<evidence type="ECO:0000313" key="2">
    <source>
        <dbReference type="EMBL" id="QDZ03267.1"/>
    </source>
</evidence>
<reference evidence="2" key="1">
    <citation type="submission" date="2020-04" db="EMBL/GenBank/DDBJ databases">
        <title>Nitratireductor sp. nov. isolated from mangrove soil.</title>
        <authorList>
            <person name="Ye Y."/>
        </authorList>
    </citation>
    <scope>NUCLEOTIDE SEQUENCE</scope>
    <source>
        <strain evidence="2">SY7</strain>
    </source>
</reference>
<gene>
    <name evidence="2" type="ORF">FQ775_09365</name>
</gene>
<dbReference type="AlphaFoldDB" id="A0A5B8L5Q0"/>
<sequence length="122" mass="12888">MAPASKPAAEATPRSDERPKKRRRSKQQGKPGGKPGKAHTKASAAASNGRQKVTKSDAVLKLLRSSKGATIAAMMEATGWQAHSVRGFLSGTVKKTMGLTVESETGKEGARRYRIVGETRAG</sequence>
<feature type="region of interest" description="Disordered" evidence="1">
    <location>
        <begin position="1"/>
        <end position="55"/>
    </location>
</feature>
<name>A0A5B8L5Q0_9HYPH</name>
<evidence type="ECO:0000313" key="3">
    <source>
        <dbReference type="Proteomes" id="UP000321389"/>
    </source>
</evidence>
<dbReference type="Pfam" id="PF11994">
    <property type="entry name" value="DUF3489"/>
    <property type="match status" value="1"/>
</dbReference>
<protein>
    <submittedName>
        <fullName evidence="2">DUF3489 domain-containing protein</fullName>
    </submittedName>
</protein>
<organism evidence="2 3">
    <name type="scientific">Nitratireductor mangrovi</name>
    <dbReference type="NCBI Taxonomy" id="2599600"/>
    <lineage>
        <taxon>Bacteria</taxon>
        <taxon>Pseudomonadati</taxon>
        <taxon>Pseudomonadota</taxon>
        <taxon>Alphaproteobacteria</taxon>
        <taxon>Hyphomicrobiales</taxon>
        <taxon>Phyllobacteriaceae</taxon>
        <taxon>Nitratireductor</taxon>
    </lineage>
</organism>